<protein>
    <recommendedName>
        <fullName evidence="2">Ricin B lectin domain-containing protein</fullName>
    </recommendedName>
</protein>
<dbReference type="Proteomes" id="UP000530403">
    <property type="component" value="Unassembled WGS sequence"/>
</dbReference>
<accession>A0A7J0BYG8</accession>
<evidence type="ECO:0000313" key="4">
    <source>
        <dbReference type="EMBL" id="NYE39080.1"/>
    </source>
</evidence>
<organism evidence="3 5">
    <name type="scientific">Streptomyces fulvorobeus</name>
    <dbReference type="NCBI Taxonomy" id="284028"/>
    <lineage>
        <taxon>Bacteria</taxon>
        <taxon>Bacillati</taxon>
        <taxon>Actinomycetota</taxon>
        <taxon>Actinomycetes</taxon>
        <taxon>Kitasatosporales</taxon>
        <taxon>Streptomycetaceae</taxon>
        <taxon>Streptomyces</taxon>
    </lineage>
</organism>
<dbReference type="EMBL" id="BLWC01000001">
    <property type="protein sequence ID" value="GFM95278.1"/>
    <property type="molecule type" value="Genomic_DNA"/>
</dbReference>
<dbReference type="SUPFAM" id="SSF51445">
    <property type="entry name" value="(Trans)glycosidases"/>
    <property type="match status" value="1"/>
</dbReference>
<keyword evidence="1" id="KW-0732">Signal</keyword>
<feature type="domain" description="Ricin B lectin" evidence="2">
    <location>
        <begin position="40"/>
        <end position="170"/>
    </location>
</feature>
<dbReference type="InterPro" id="IPR017853">
    <property type="entry name" value="GH"/>
</dbReference>
<evidence type="ECO:0000313" key="5">
    <source>
        <dbReference type="Proteomes" id="UP000498980"/>
    </source>
</evidence>
<dbReference type="EMBL" id="JACCCF010000001">
    <property type="protein sequence ID" value="NYE39080.1"/>
    <property type="molecule type" value="Genomic_DNA"/>
</dbReference>
<keyword evidence="5" id="KW-1185">Reference proteome</keyword>
<dbReference type="CDD" id="cd23451">
    <property type="entry name" value="beta-trefoil_Ricin_laminarinase"/>
    <property type="match status" value="1"/>
</dbReference>
<reference evidence="4 6" key="2">
    <citation type="submission" date="2020-07" db="EMBL/GenBank/DDBJ databases">
        <title>Sequencing the genomes of 1000 actinobacteria strains.</title>
        <authorList>
            <person name="Klenk H.-P."/>
        </authorList>
    </citation>
    <scope>NUCLEOTIDE SEQUENCE [LARGE SCALE GENOMIC DNA]</scope>
    <source>
        <strain evidence="4 6">DSM 41455</strain>
    </source>
</reference>
<dbReference type="Gene3D" id="3.20.20.80">
    <property type="entry name" value="Glycosidases"/>
    <property type="match status" value="1"/>
</dbReference>
<dbReference type="Proteomes" id="UP000498980">
    <property type="component" value="Unassembled WGS sequence"/>
</dbReference>
<dbReference type="AlphaFoldDB" id="A0A7J0BYG8"/>
<feature type="signal peptide" evidence="1">
    <location>
        <begin position="1"/>
        <end position="37"/>
    </location>
</feature>
<dbReference type="Gene3D" id="2.80.10.50">
    <property type="match status" value="1"/>
</dbReference>
<sequence length="573" mass="61521">MLSMPHITPLLRGSAGVAALALLMSVGLQSSPTPAHADADAAGPIRGPGAAGKCIDVSGDDVGHNGASVQLWDCLDARDQIWTVVAADNTVRTLGKCMDVEGYGTANFSKVQLWDCHGGANQIWQPQPNGALRNPASGRCLDLNAGNTTNGVQLQLYDCNNQWPQQWQIPGGSSGGPFGNTTIHPQKLGIYAIPDLYYSDSNRTLASLRRLHGILPDAWLRWDNETGHWRNTPAAVQGFIAQADQAGIPMIIAACCVDGYDNWWAGGGRQPTVSITQIADGPYLAFADRMRRTYPNVRYIETINEPDTHWFVADPDNVGAWNHYMNRLYAAVGNNTGILMGPATAFRSSQIWNNTVARPEIRQVSYHTYGGWQSLGDIPGKAGTWVTEYGDDGVSDAVERSPGHVLTDLWHAERSGKLSGSIRQLFYVDLQHMVTADTLEGDHYGFSGHLRTLAAYHALGRISSRAYLDPAHPDFAAADNGGGQFAALLWNNSPGISSGQRRTVPNTSLPAGVPLNVLTVFDRPSHAAECVPLSGQNRIGVAVQGSTVTLDVRALDPRAAVLVSTAPCTDLAS</sequence>
<evidence type="ECO:0000313" key="6">
    <source>
        <dbReference type="Proteomes" id="UP000530403"/>
    </source>
</evidence>
<evidence type="ECO:0000259" key="2">
    <source>
        <dbReference type="SMART" id="SM00458"/>
    </source>
</evidence>
<gene>
    <name evidence="4" type="ORF">HEB29_000091</name>
    <name evidence="3" type="ORF">Sfulv_00890</name>
</gene>
<dbReference type="Pfam" id="PF00652">
    <property type="entry name" value="Ricin_B_lectin"/>
    <property type="match status" value="1"/>
</dbReference>
<dbReference type="PROSITE" id="PS50231">
    <property type="entry name" value="RICIN_B_LECTIN"/>
    <property type="match status" value="1"/>
</dbReference>
<comment type="caution">
    <text evidence="3">The sequence shown here is derived from an EMBL/GenBank/DDBJ whole genome shotgun (WGS) entry which is preliminary data.</text>
</comment>
<dbReference type="SUPFAM" id="SSF50370">
    <property type="entry name" value="Ricin B-like lectins"/>
    <property type="match status" value="1"/>
</dbReference>
<dbReference type="InterPro" id="IPR000772">
    <property type="entry name" value="Ricin_B_lectin"/>
</dbReference>
<dbReference type="RefSeq" id="WP_173310203.1">
    <property type="nucleotide sequence ID" value="NZ_BAAAUE010000008.1"/>
</dbReference>
<evidence type="ECO:0000256" key="1">
    <source>
        <dbReference type="SAM" id="SignalP"/>
    </source>
</evidence>
<name>A0A7J0BYG8_9ACTN</name>
<reference evidence="3 5" key="1">
    <citation type="submission" date="2020-05" db="EMBL/GenBank/DDBJ databases">
        <title>Whole genome shotgun sequence of Streptomyces fulvorobeus NBRC 15897.</title>
        <authorList>
            <person name="Komaki H."/>
            <person name="Tamura T."/>
        </authorList>
    </citation>
    <scope>NUCLEOTIDE SEQUENCE [LARGE SCALE GENOMIC DNA]</scope>
    <source>
        <strain evidence="3 5">NBRC 15897</strain>
    </source>
</reference>
<dbReference type="InterPro" id="IPR035992">
    <property type="entry name" value="Ricin_B-like_lectins"/>
</dbReference>
<dbReference type="SMART" id="SM00458">
    <property type="entry name" value="RICIN"/>
    <property type="match status" value="1"/>
</dbReference>
<proteinExistence type="predicted"/>
<evidence type="ECO:0000313" key="3">
    <source>
        <dbReference type="EMBL" id="GFM95278.1"/>
    </source>
</evidence>
<feature type="chain" id="PRO_5033592888" description="Ricin B lectin domain-containing protein" evidence="1">
    <location>
        <begin position="38"/>
        <end position="573"/>
    </location>
</feature>